<sequence>MTSLRLIDIGANLTDPMFVGNYRGKQKHESDLRQVLDRAFANHVEKIIVTGGSLSESKEALRLARTHEKLHCTVGVHPTRCSEFLADPDAYMAELTQVCRDGMSDKKVVAVGEFGLDYDRLEFCPKDVQQTYFTRQFDLARATKLPLFLHNRNTGSDFTDMIRRHRDDFTDGVVHSFTGSKEEAQALLDLGLYIGINGCSLKTAENLEVVKMIPSDQLMLETDAPWCDIRPTHAGYSHVQTTFPTKKMEKFVLGECVKGRNEPCTMLQVLEVVSGVRGEDIHELAATVYDNTQRVFFNPKARNSRAGRRQSDGFRATHD</sequence>
<feature type="binding site" evidence="5">
    <location>
        <position position="150"/>
    </location>
    <ligand>
        <name>a divalent metal cation</name>
        <dbReference type="ChEBI" id="CHEBI:60240"/>
        <label>2</label>
    </ligand>
</feature>
<protein>
    <recommendedName>
        <fullName evidence="9">TatD DNase</fullName>
    </recommendedName>
</protein>
<dbReference type="InterPro" id="IPR032466">
    <property type="entry name" value="Metal_Hydrolase"/>
</dbReference>
<feature type="compositionally biased region" description="Basic and acidic residues" evidence="6">
    <location>
        <begin position="309"/>
        <end position="319"/>
    </location>
</feature>
<dbReference type="RefSeq" id="XP_012195856.1">
    <property type="nucleotide sequence ID" value="XM_012340466.1"/>
</dbReference>
<keyword evidence="3 5" id="KW-0479">Metal-binding</keyword>
<dbReference type="InterPro" id="IPR001130">
    <property type="entry name" value="TatD-like"/>
</dbReference>
<evidence type="ECO:0000313" key="8">
    <source>
        <dbReference type="Proteomes" id="UP000030745"/>
    </source>
</evidence>
<keyword evidence="2" id="KW-0540">Nuclease</keyword>
<dbReference type="Proteomes" id="UP000030745">
    <property type="component" value="Unassembled WGS sequence"/>
</dbReference>
<evidence type="ECO:0000256" key="1">
    <source>
        <dbReference type="ARBA" id="ARBA00009275"/>
    </source>
</evidence>
<dbReference type="PANTHER" id="PTHR10060">
    <property type="entry name" value="TATD FAMILY DEOXYRIBONUCLEASE"/>
    <property type="match status" value="1"/>
</dbReference>
<dbReference type="Pfam" id="PF01026">
    <property type="entry name" value="TatD_DNase"/>
    <property type="match status" value="1"/>
</dbReference>
<evidence type="ECO:0000256" key="5">
    <source>
        <dbReference type="PIRSR" id="PIRSR005902-1"/>
    </source>
</evidence>
<gene>
    <name evidence="7" type="ORF">SPRG_01900</name>
</gene>
<name>A0A067D2W1_SAPPC</name>
<evidence type="ECO:0008006" key="9">
    <source>
        <dbReference type="Google" id="ProtNLM"/>
    </source>
</evidence>
<feature type="binding site" evidence="5">
    <location>
        <position position="223"/>
    </location>
    <ligand>
        <name>a divalent metal cation</name>
        <dbReference type="ChEBI" id="CHEBI:60240"/>
        <label>1</label>
    </ligand>
</feature>
<dbReference type="PROSITE" id="PS01091">
    <property type="entry name" value="TATD_3"/>
    <property type="match status" value="1"/>
</dbReference>
<dbReference type="EMBL" id="KK583193">
    <property type="protein sequence ID" value="KDO33086.1"/>
    <property type="molecule type" value="Genomic_DNA"/>
</dbReference>
<dbReference type="SUPFAM" id="SSF51556">
    <property type="entry name" value="Metallo-dependent hydrolases"/>
    <property type="match status" value="1"/>
</dbReference>
<evidence type="ECO:0000313" key="7">
    <source>
        <dbReference type="EMBL" id="KDO33086.1"/>
    </source>
</evidence>
<dbReference type="GO" id="GO:0008296">
    <property type="term" value="F:3'-5'-DNA exonuclease activity"/>
    <property type="evidence" value="ECO:0007669"/>
    <property type="project" value="TreeGrafter"/>
</dbReference>
<dbReference type="VEuPathDB" id="FungiDB:SPRG_01900"/>
<dbReference type="GO" id="GO:0005829">
    <property type="term" value="C:cytosol"/>
    <property type="evidence" value="ECO:0007669"/>
    <property type="project" value="TreeGrafter"/>
</dbReference>
<dbReference type="Gene3D" id="3.20.20.140">
    <property type="entry name" value="Metal-dependent hydrolases"/>
    <property type="match status" value="1"/>
</dbReference>
<dbReference type="PIRSF" id="PIRSF005902">
    <property type="entry name" value="DNase_TatD"/>
    <property type="match status" value="1"/>
</dbReference>
<evidence type="ECO:0000256" key="3">
    <source>
        <dbReference type="ARBA" id="ARBA00022723"/>
    </source>
</evidence>
<dbReference type="CDD" id="cd01310">
    <property type="entry name" value="TatD_DNAse"/>
    <property type="match status" value="1"/>
</dbReference>
<dbReference type="GO" id="GO:0046872">
    <property type="term" value="F:metal ion binding"/>
    <property type="evidence" value="ECO:0007669"/>
    <property type="project" value="UniProtKB-KW"/>
</dbReference>
<proteinExistence type="inferred from homology"/>
<keyword evidence="8" id="KW-1185">Reference proteome</keyword>
<keyword evidence="4" id="KW-0378">Hydrolase</keyword>
<accession>A0A067D2W1</accession>
<evidence type="ECO:0000256" key="4">
    <source>
        <dbReference type="ARBA" id="ARBA00022801"/>
    </source>
</evidence>
<dbReference type="GeneID" id="24124478"/>
<feature type="region of interest" description="Disordered" evidence="6">
    <location>
        <begin position="300"/>
        <end position="319"/>
    </location>
</feature>
<dbReference type="PANTHER" id="PTHR10060:SF15">
    <property type="entry name" value="DEOXYRIBONUCLEASE TATDN1"/>
    <property type="match status" value="1"/>
</dbReference>
<reference evidence="7 8" key="1">
    <citation type="journal article" date="2013" name="PLoS Genet.">
        <title>Distinctive expansion of potential virulence genes in the genome of the oomycete fish pathogen Saprolegnia parasitica.</title>
        <authorList>
            <person name="Jiang R.H."/>
            <person name="de Bruijn I."/>
            <person name="Haas B.J."/>
            <person name="Belmonte R."/>
            <person name="Lobach L."/>
            <person name="Christie J."/>
            <person name="van den Ackerveken G."/>
            <person name="Bottin A."/>
            <person name="Bulone V."/>
            <person name="Diaz-Moreno S.M."/>
            <person name="Dumas B."/>
            <person name="Fan L."/>
            <person name="Gaulin E."/>
            <person name="Govers F."/>
            <person name="Grenville-Briggs L.J."/>
            <person name="Horner N.R."/>
            <person name="Levin J.Z."/>
            <person name="Mammella M."/>
            <person name="Meijer H.J."/>
            <person name="Morris P."/>
            <person name="Nusbaum C."/>
            <person name="Oome S."/>
            <person name="Phillips A.J."/>
            <person name="van Rooyen D."/>
            <person name="Rzeszutek E."/>
            <person name="Saraiva M."/>
            <person name="Secombes C.J."/>
            <person name="Seidl M.F."/>
            <person name="Snel B."/>
            <person name="Stassen J.H."/>
            <person name="Sykes S."/>
            <person name="Tripathy S."/>
            <person name="van den Berg H."/>
            <person name="Vega-Arreguin J.C."/>
            <person name="Wawra S."/>
            <person name="Young S.K."/>
            <person name="Zeng Q."/>
            <person name="Dieguez-Uribeondo J."/>
            <person name="Russ C."/>
            <person name="Tyler B.M."/>
            <person name="van West P."/>
        </authorList>
    </citation>
    <scope>NUCLEOTIDE SEQUENCE [LARGE SCALE GENOMIC DNA]</scope>
    <source>
        <strain evidence="7 8">CBS 223.65</strain>
    </source>
</reference>
<feature type="binding site" evidence="5">
    <location>
        <position position="113"/>
    </location>
    <ligand>
        <name>a divalent metal cation</name>
        <dbReference type="ChEBI" id="CHEBI:60240"/>
        <label>1</label>
    </ligand>
</feature>
<dbReference type="InterPro" id="IPR018228">
    <property type="entry name" value="DNase_TatD-rel_CS"/>
</dbReference>
<feature type="binding site" evidence="5">
    <location>
        <position position="175"/>
    </location>
    <ligand>
        <name>a divalent metal cation</name>
        <dbReference type="ChEBI" id="CHEBI:60240"/>
        <label>2</label>
    </ligand>
</feature>
<dbReference type="InterPro" id="IPR050891">
    <property type="entry name" value="TatD-type_Hydrolase"/>
</dbReference>
<dbReference type="OMA" id="CSDIFFE"/>
<organism evidence="7 8">
    <name type="scientific">Saprolegnia parasitica (strain CBS 223.65)</name>
    <dbReference type="NCBI Taxonomy" id="695850"/>
    <lineage>
        <taxon>Eukaryota</taxon>
        <taxon>Sar</taxon>
        <taxon>Stramenopiles</taxon>
        <taxon>Oomycota</taxon>
        <taxon>Saprolegniomycetes</taxon>
        <taxon>Saprolegniales</taxon>
        <taxon>Saprolegniaceae</taxon>
        <taxon>Saprolegnia</taxon>
    </lineage>
</organism>
<evidence type="ECO:0000256" key="6">
    <source>
        <dbReference type="SAM" id="MobiDB-lite"/>
    </source>
</evidence>
<dbReference type="OrthoDB" id="6079689at2759"/>
<dbReference type="KEGG" id="spar:SPRG_01900"/>
<dbReference type="FunFam" id="3.20.20.140:FF:000040">
    <property type="entry name" value="Putative tatD related deoxyribonuclease"/>
    <property type="match status" value="1"/>
</dbReference>
<comment type="similarity">
    <text evidence="1">Belongs to the metallo-dependent hydrolases superfamily. TatD-type hydrolase family.</text>
</comment>
<dbReference type="AlphaFoldDB" id="A0A067D2W1"/>
<evidence type="ECO:0000256" key="2">
    <source>
        <dbReference type="ARBA" id="ARBA00022722"/>
    </source>
</evidence>